<feature type="non-terminal residue" evidence="2">
    <location>
        <position position="79"/>
    </location>
</feature>
<accession>A0A564YJ92</accession>
<organism evidence="2 3">
    <name type="scientific">Hymenolepis diminuta</name>
    <name type="common">Rat tapeworm</name>
    <dbReference type="NCBI Taxonomy" id="6216"/>
    <lineage>
        <taxon>Eukaryota</taxon>
        <taxon>Metazoa</taxon>
        <taxon>Spiralia</taxon>
        <taxon>Lophotrochozoa</taxon>
        <taxon>Platyhelminthes</taxon>
        <taxon>Cestoda</taxon>
        <taxon>Eucestoda</taxon>
        <taxon>Cyclophyllidea</taxon>
        <taxon>Hymenolepididae</taxon>
        <taxon>Hymenolepis</taxon>
    </lineage>
</organism>
<name>A0A564YJ92_HYMDI</name>
<sequence>MIEFREDQNYNWKSSKDTYSSYSYKNTVEPSLPINNLRIQGHHHSQSNHNQGHQHHLQNHLQQQNPSQQKGSLQLWRFL</sequence>
<dbReference type="Proteomes" id="UP000321570">
    <property type="component" value="Unassembled WGS sequence"/>
</dbReference>
<feature type="region of interest" description="Disordered" evidence="1">
    <location>
        <begin position="33"/>
        <end position="79"/>
    </location>
</feature>
<keyword evidence="3" id="KW-1185">Reference proteome</keyword>
<evidence type="ECO:0000256" key="1">
    <source>
        <dbReference type="SAM" id="MobiDB-lite"/>
    </source>
</evidence>
<evidence type="ECO:0000313" key="2">
    <source>
        <dbReference type="EMBL" id="VUZ46808.1"/>
    </source>
</evidence>
<gene>
    <name evidence="2" type="ORF">WMSIL1_LOCUS6827</name>
</gene>
<protein>
    <submittedName>
        <fullName evidence="2">Uncharacterized protein</fullName>
    </submittedName>
</protein>
<evidence type="ECO:0000313" key="3">
    <source>
        <dbReference type="Proteomes" id="UP000321570"/>
    </source>
</evidence>
<feature type="compositionally biased region" description="Basic residues" evidence="1">
    <location>
        <begin position="40"/>
        <end position="58"/>
    </location>
</feature>
<dbReference type="EMBL" id="CABIJS010000222">
    <property type="protein sequence ID" value="VUZ46808.1"/>
    <property type="molecule type" value="Genomic_DNA"/>
</dbReference>
<dbReference type="AlphaFoldDB" id="A0A564YJ92"/>
<proteinExistence type="predicted"/>
<reference evidence="2 3" key="1">
    <citation type="submission" date="2019-07" db="EMBL/GenBank/DDBJ databases">
        <authorList>
            <person name="Jastrzebski P J."/>
            <person name="Paukszto L."/>
            <person name="Jastrzebski P J."/>
        </authorList>
    </citation>
    <scope>NUCLEOTIDE SEQUENCE [LARGE SCALE GENOMIC DNA]</scope>
    <source>
        <strain evidence="2 3">WMS-il1</strain>
    </source>
</reference>